<dbReference type="eggNOG" id="COG2114">
    <property type="taxonomic scope" value="Bacteria"/>
</dbReference>
<protein>
    <submittedName>
        <fullName evidence="4">Adenylate cyclase</fullName>
        <ecNumber evidence="4">4.6.1.1</ecNumber>
    </submittedName>
</protein>
<dbReference type="InterPro" id="IPR029787">
    <property type="entry name" value="Nucleotide_cyclase"/>
</dbReference>
<accession>A0A090VZK2</accession>
<dbReference type="AlphaFoldDB" id="A0A090VZK2"/>
<dbReference type="GO" id="GO:0004016">
    <property type="term" value="F:adenylate cyclase activity"/>
    <property type="evidence" value="ECO:0007669"/>
    <property type="project" value="UniProtKB-EC"/>
</dbReference>
<evidence type="ECO:0000313" key="4">
    <source>
        <dbReference type="EMBL" id="GAL70081.1"/>
    </source>
</evidence>
<gene>
    <name evidence="3" type="ORF">JCM19301_3979</name>
    <name evidence="4" type="ORF">JCM19302_2656</name>
    <name evidence="5" type="ORF">JCM19538_1925</name>
</gene>
<dbReference type="Proteomes" id="UP000029641">
    <property type="component" value="Unassembled WGS sequence"/>
</dbReference>
<dbReference type="EMBL" id="BBNS01000004">
    <property type="protein sequence ID" value="GAL70081.1"/>
    <property type="molecule type" value="Genomic_DNA"/>
</dbReference>
<evidence type="ECO:0000313" key="3">
    <source>
        <dbReference type="EMBL" id="GAL65519.1"/>
    </source>
</evidence>
<feature type="transmembrane region" description="Helical" evidence="1">
    <location>
        <begin position="12"/>
        <end position="33"/>
    </location>
</feature>
<keyword evidence="7" id="KW-1185">Reference proteome</keyword>
<name>A0A090VZK2_9FLAO</name>
<comment type="caution">
    <text evidence="4">The sequence shown here is derived from an EMBL/GenBank/DDBJ whole genome shotgun (WGS) entry which is preliminary data.</text>
</comment>
<evidence type="ECO:0000313" key="5">
    <source>
        <dbReference type="EMBL" id="GAL88936.1"/>
    </source>
</evidence>
<dbReference type="Proteomes" id="UP000030184">
    <property type="component" value="Unassembled WGS sequence"/>
</dbReference>
<dbReference type="CDD" id="cd07302">
    <property type="entry name" value="CHD"/>
    <property type="match status" value="1"/>
</dbReference>
<dbReference type="Pfam" id="PF00211">
    <property type="entry name" value="Guanylate_cyc"/>
    <property type="match status" value="1"/>
</dbReference>
<dbReference type="PANTHER" id="PTHR43081">
    <property type="entry name" value="ADENYLATE CYCLASE, TERMINAL-DIFFERENTIATION SPECIFIC-RELATED"/>
    <property type="match status" value="1"/>
</dbReference>
<dbReference type="EMBL" id="BBNY01000005">
    <property type="protein sequence ID" value="GAL88936.1"/>
    <property type="molecule type" value="Genomic_DNA"/>
</dbReference>
<dbReference type="PANTHER" id="PTHR43081:SF1">
    <property type="entry name" value="ADENYLATE CYCLASE, TERMINAL-DIFFERENTIATION SPECIFIC"/>
    <property type="match status" value="1"/>
</dbReference>
<dbReference type="RefSeq" id="WP_042240489.1">
    <property type="nucleotide sequence ID" value="NZ_BBNR01000001.1"/>
</dbReference>
<dbReference type="STRING" id="504487.JCM19538_1925"/>
<dbReference type="InterPro" id="IPR001054">
    <property type="entry name" value="A/G_cyclase"/>
</dbReference>
<dbReference type="PROSITE" id="PS50125">
    <property type="entry name" value="GUANYLATE_CYCLASE_2"/>
    <property type="match status" value="1"/>
</dbReference>
<evidence type="ECO:0000313" key="6">
    <source>
        <dbReference type="Proteomes" id="UP000029646"/>
    </source>
</evidence>
<evidence type="ECO:0000259" key="2">
    <source>
        <dbReference type="PROSITE" id="PS50125"/>
    </source>
</evidence>
<keyword evidence="1" id="KW-0472">Membrane</keyword>
<dbReference type="GO" id="GO:0035556">
    <property type="term" value="P:intracellular signal transduction"/>
    <property type="evidence" value="ECO:0007669"/>
    <property type="project" value="InterPro"/>
</dbReference>
<dbReference type="PROSITE" id="PS51257">
    <property type="entry name" value="PROKAR_LIPOPROTEIN"/>
    <property type="match status" value="1"/>
</dbReference>
<dbReference type="OrthoDB" id="9768499at2"/>
<dbReference type="EC" id="4.6.1.1" evidence="4"/>
<dbReference type="GO" id="GO:0009190">
    <property type="term" value="P:cyclic nucleotide biosynthetic process"/>
    <property type="evidence" value="ECO:0007669"/>
    <property type="project" value="InterPro"/>
</dbReference>
<feature type="transmembrane region" description="Helical" evidence="1">
    <location>
        <begin position="132"/>
        <end position="156"/>
    </location>
</feature>
<feature type="transmembrane region" description="Helical" evidence="1">
    <location>
        <begin position="53"/>
        <end position="77"/>
    </location>
</feature>
<evidence type="ECO:0000313" key="7">
    <source>
        <dbReference type="Proteomes" id="UP000030184"/>
    </source>
</evidence>
<dbReference type="InterPro" id="IPR050697">
    <property type="entry name" value="Adenylyl/Guanylyl_Cyclase_3/4"/>
</dbReference>
<feature type="domain" description="Guanylate cyclase" evidence="2">
    <location>
        <begin position="184"/>
        <end position="313"/>
    </location>
</feature>
<keyword evidence="1" id="KW-1133">Transmembrane helix</keyword>
<reference evidence="7" key="1">
    <citation type="journal article" date="2014" name="Genome Announc.">
        <title>Draft Genome Sequence of Marine Flavobacterium Jejuia pallidilutea Strain 11shimoA1 and Pigmentation Mutants.</title>
        <authorList>
            <person name="Takatani N."/>
            <person name="Nakanishi M."/>
            <person name="Meirelles P."/>
            <person name="Mino S."/>
            <person name="Suda W."/>
            <person name="Oshima K."/>
            <person name="Hattori M."/>
            <person name="Ohkuma M."/>
            <person name="Hosokawa M."/>
            <person name="Miyashita K."/>
            <person name="Thompson F.L."/>
            <person name="Niwa A."/>
            <person name="Sawabe T."/>
            <person name="Sawabe T."/>
        </authorList>
    </citation>
    <scope>NUCLEOTIDE SEQUENCE [LARGE SCALE GENOMIC DNA]</scope>
    <source>
        <strain evidence="7">JCM 19538</strain>
    </source>
</reference>
<dbReference type="EMBL" id="BBNR01000001">
    <property type="protein sequence ID" value="GAL65519.1"/>
    <property type="molecule type" value="Genomic_DNA"/>
</dbReference>
<dbReference type="Proteomes" id="UP000029646">
    <property type="component" value="Unassembled WGS sequence"/>
</dbReference>
<keyword evidence="1" id="KW-0812">Transmembrane</keyword>
<sequence>MKISPLVKRNALRILPFGCIWLLFACIFLWIEYAAIGDITNTPASAIKITPKILAFALTGITLIGLLVGSIEILFLNKLFEKKSFLTKIVSKFLIYLFIFFLIIFINYPIAVSLELNISVFHPTVWSKYVDFLFSITHLSTVIQLGVSLLFSLLYAEISENLGQNVLLNFFTGKYHKPVSETRIFMFVDMKSSTAIAEKLGHIKYFDFLKDYYFNLSNAIIKNQGEVYQYIGDEIVISWNFKAGIKQNNCINCFFDMKLDLEKKKDVYLKTYNIFPEFKAAIHYGQVTTGEIGALKKEIFFTGDVLNTTARIQGLCNIYNAELIISQNLLEHLNLTKDFTIRKLKEETLRGKKESVDLFEVEKIGEQQLL</sequence>
<dbReference type="SUPFAM" id="SSF55073">
    <property type="entry name" value="Nucleotide cyclase"/>
    <property type="match status" value="1"/>
</dbReference>
<feature type="transmembrane region" description="Helical" evidence="1">
    <location>
        <begin position="89"/>
        <end position="112"/>
    </location>
</feature>
<dbReference type="Gene3D" id="3.30.70.1230">
    <property type="entry name" value="Nucleotide cyclase"/>
    <property type="match status" value="1"/>
</dbReference>
<evidence type="ECO:0000256" key="1">
    <source>
        <dbReference type="SAM" id="Phobius"/>
    </source>
</evidence>
<organism evidence="4 6">
    <name type="scientific">Jejuia pallidilutea</name>
    <dbReference type="NCBI Taxonomy" id="504487"/>
    <lineage>
        <taxon>Bacteria</taxon>
        <taxon>Pseudomonadati</taxon>
        <taxon>Bacteroidota</taxon>
        <taxon>Flavobacteriia</taxon>
        <taxon>Flavobacteriales</taxon>
        <taxon>Flavobacteriaceae</taxon>
        <taxon>Jejuia</taxon>
    </lineage>
</organism>
<proteinExistence type="predicted"/>
<keyword evidence="4" id="KW-0456">Lyase</keyword>